<evidence type="ECO:0000313" key="7">
    <source>
        <dbReference type="EMBL" id="PZO59907.1"/>
    </source>
</evidence>
<dbReference type="Pfam" id="PF03699">
    <property type="entry name" value="UPF0182"/>
    <property type="match status" value="1"/>
</dbReference>
<feature type="transmembrane region" description="Helical" evidence="5">
    <location>
        <begin position="7"/>
        <end position="29"/>
    </location>
</feature>
<dbReference type="GO" id="GO:0005886">
    <property type="term" value="C:plasma membrane"/>
    <property type="evidence" value="ECO:0007669"/>
    <property type="project" value="UniProtKB-SubCell"/>
</dbReference>
<dbReference type="PANTHER" id="PTHR39344:SF1">
    <property type="entry name" value="UPF0182 PROTEIN SLL1060"/>
    <property type="match status" value="1"/>
</dbReference>
<comment type="subcellular location">
    <subcellularLocation>
        <location evidence="5">Cell membrane</location>
        <topology evidence="5">Multi-pass membrane protein</topology>
    </subcellularLocation>
</comment>
<evidence type="ECO:0000256" key="4">
    <source>
        <dbReference type="ARBA" id="ARBA00023136"/>
    </source>
</evidence>
<dbReference type="Proteomes" id="UP000249794">
    <property type="component" value="Unassembled WGS sequence"/>
</dbReference>
<evidence type="ECO:0000256" key="3">
    <source>
        <dbReference type="ARBA" id="ARBA00022989"/>
    </source>
</evidence>
<keyword evidence="2 5" id="KW-0812">Transmembrane</keyword>
<feature type="compositionally biased region" description="Polar residues" evidence="6">
    <location>
        <begin position="890"/>
        <end position="900"/>
    </location>
</feature>
<evidence type="ECO:0000256" key="5">
    <source>
        <dbReference type="HAMAP-Rule" id="MF_01600"/>
    </source>
</evidence>
<protein>
    <recommendedName>
        <fullName evidence="5">UPF0182 protein DCF15_03085</fullName>
    </recommendedName>
</protein>
<feature type="transmembrane region" description="Helical" evidence="5">
    <location>
        <begin position="49"/>
        <end position="76"/>
    </location>
</feature>
<dbReference type="EMBL" id="QBMP01000016">
    <property type="protein sequence ID" value="PZO59907.1"/>
    <property type="molecule type" value="Genomic_DNA"/>
</dbReference>
<evidence type="ECO:0000256" key="6">
    <source>
        <dbReference type="SAM" id="MobiDB-lite"/>
    </source>
</evidence>
<reference evidence="8" key="1">
    <citation type="submission" date="2018-04" db="EMBL/GenBank/DDBJ databases">
        <authorList>
            <person name="Cornet L."/>
        </authorList>
    </citation>
    <scope>NUCLEOTIDE SEQUENCE [LARGE SCALE GENOMIC DNA]</scope>
</reference>
<keyword evidence="1 5" id="KW-1003">Cell membrane</keyword>
<dbReference type="AlphaFoldDB" id="A0A2W4XU80"/>
<dbReference type="PANTHER" id="PTHR39344">
    <property type="entry name" value="UPF0182 PROTEIN SLL1060"/>
    <property type="match status" value="1"/>
</dbReference>
<organism evidence="7 8">
    <name type="scientific">Phormidesmis priestleyi</name>
    <dbReference type="NCBI Taxonomy" id="268141"/>
    <lineage>
        <taxon>Bacteria</taxon>
        <taxon>Bacillati</taxon>
        <taxon>Cyanobacteriota</taxon>
        <taxon>Cyanophyceae</taxon>
        <taxon>Leptolyngbyales</taxon>
        <taxon>Leptolyngbyaceae</taxon>
        <taxon>Phormidesmis</taxon>
    </lineage>
</organism>
<feature type="compositionally biased region" description="Polar residues" evidence="6">
    <location>
        <begin position="867"/>
        <end position="878"/>
    </location>
</feature>
<feature type="region of interest" description="Disordered" evidence="6">
    <location>
        <begin position="867"/>
        <end position="903"/>
    </location>
</feature>
<keyword evidence="4 5" id="KW-0472">Membrane</keyword>
<gene>
    <name evidence="7" type="ORF">DCF15_03085</name>
</gene>
<evidence type="ECO:0000256" key="1">
    <source>
        <dbReference type="ARBA" id="ARBA00022475"/>
    </source>
</evidence>
<feature type="transmembrane region" description="Helical" evidence="5">
    <location>
        <begin position="249"/>
        <end position="270"/>
    </location>
</feature>
<evidence type="ECO:0000313" key="8">
    <source>
        <dbReference type="Proteomes" id="UP000249794"/>
    </source>
</evidence>
<keyword evidence="3 5" id="KW-1133">Transmembrane helix</keyword>
<dbReference type="PROSITE" id="PS51257">
    <property type="entry name" value="PROKAR_LIPOPROTEIN"/>
    <property type="match status" value="1"/>
</dbReference>
<dbReference type="HAMAP" id="MF_01600">
    <property type="entry name" value="UPF0182"/>
    <property type="match status" value="1"/>
</dbReference>
<evidence type="ECO:0000256" key="2">
    <source>
        <dbReference type="ARBA" id="ARBA00022692"/>
    </source>
</evidence>
<feature type="transmembrane region" description="Helical" evidence="5">
    <location>
        <begin position="282"/>
        <end position="299"/>
    </location>
</feature>
<proteinExistence type="inferred from homology"/>
<sequence length="953" mass="107618">MPAISRWWWLLGIGLLLLACSRTFIHWLSEYWWFEAAGFVNIFKIRLGWSILCAGLAFVTYAGILFANYWLALWITREQSFQLPRDSARDTNRNSDWTPLIPGLILYGGISLIVLLSTGAALRSADAWELLLQFLNPTAFQVADPIYQQDVGFYIFKLPLYQGLQRQCIELLIWALLLSVVVYAFKGEIRLERGWKYFLTGAVKTHLCVLLSAIAVASALGYWLARYDLLYSPTGVVFGAGYTDVNARLHAYSILGIVTLVIALLLIVSLWRQGFSLPAASIGIYFGVLLVVGSLYPWLQQSIIVEPNELDKETPFIAYNLAFTRQAYGLSDVQREDFAVQDNLDRAALQQNAGTLNNIRLWDYQTLLSTYQELQSLRLYYRFHDVDIDRYTLAGDYRQVMLAARELDYDSVPEKARNWVNQRLKYTHGYGLAMSPVNQVTVEGLPDFFIKDIPPAATVDIALDQPRIYYGEETDHHIFTGMSTDEFDYPLGNDNAPNRYDGNGGVPMGSAFRRMVYALDFGTLKLLTSNYFTDQSKVHYYRNIKARAHKIVPFLQLDSDPYLVLIDGRFKWILDGYTTSDRYPYSEPLTSSQNIEALIASQSELADIAIGGTNYIRDAAKIVIDAYDGSLTLYAADTTDPILATYQKIFPDLFTPLSAASEQLRSHFRYPLNLFQIQSHVYRAYHMEDTEVFYNQEDLWQVPQQQGNDGETEQMQPYYVIMRLPNTEGEEFLQILPFTPSRKDNMVAWLAARCDGEQYGQLVLYEFPKQVLVYGPQQIEGRIDQNTDISQQLTLWNQEGSSVIRGNLLAIPIDQSLLYFEPVYLQADQGALPELKRVIVAFKNTIVMRQTLSEALDAIFGSEIGGESSNGAASSPSAKPTVATPGKAPQTATNSPQTSPELVKAAIEAYEQGEQALQKGDWAAYGQAQQRLGDLLQQLNPEVDQTVKPTVQP</sequence>
<feature type="transmembrane region" description="Helical" evidence="5">
    <location>
        <begin position="206"/>
        <end position="225"/>
    </location>
</feature>
<accession>A0A2W4XU80</accession>
<reference evidence="7 8" key="2">
    <citation type="submission" date="2018-06" db="EMBL/GenBank/DDBJ databases">
        <title>Metagenomic assembly of (sub)arctic Cyanobacteria and their associated microbiome from non-axenic cultures.</title>
        <authorList>
            <person name="Baurain D."/>
        </authorList>
    </citation>
    <scope>NUCLEOTIDE SEQUENCE [LARGE SCALE GENOMIC DNA]</scope>
    <source>
        <strain evidence="7">ULC027bin1</strain>
    </source>
</reference>
<feature type="transmembrane region" description="Helical" evidence="5">
    <location>
        <begin position="97"/>
        <end position="122"/>
    </location>
</feature>
<dbReference type="GO" id="GO:0005576">
    <property type="term" value="C:extracellular region"/>
    <property type="evidence" value="ECO:0007669"/>
    <property type="project" value="TreeGrafter"/>
</dbReference>
<comment type="similarity">
    <text evidence="5">Belongs to the UPF0182 family.</text>
</comment>
<dbReference type="InterPro" id="IPR005372">
    <property type="entry name" value="UPF0182"/>
</dbReference>
<name>A0A2W4XU80_9CYAN</name>
<comment type="caution">
    <text evidence="7">The sequence shown here is derived from an EMBL/GenBank/DDBJ whole genome shotgun (WGS) entry which is preliminary data.</text>
</comment>
<feature type="transmembrane region" description="Helical" evidence="5">
    <location>
        <begin position="164"/>
        <end position="185"/>
    </location>
</feature>